<feature type="domain" description="Cyclic nucleotide-binding" evidence="4">
    <location>
        <begin position="20"/>
        <end position="144"/>
    </location>
</feature>
<keyword evidence="3" id="KW-0804">Transcription</keyword>
<dbReference type="SUPFAM" id="SSF51206">
    <property type="entry name" value="cAMP-binding domain-like"/>
    <property type="match status" value="1"/>
</dbReference>
<proteinExistence type="predicted"/>
<name>K9HK41_9PROT</name>
<protein>
    <submittedName>
        <fullName evidence="6">cAMP-binding protein</fullName>
    </submittedName>
</protein>
<dbReference type="Gene3D" id="2.60.120.10">
    <property type="entry name" value="Jelly Rolls"/>
    <property type="match status" value="1"/>
</dbReference>
<dbReference type="InterPro" id="IPR000595">
    <property type="entry name" value="cNMP-bd_dom"/>
</dbReference>
<dbReference type="GO" id="GO:0003677">
    <property type="term" value="F:DNA binding"/>
    <property type="evidence" value="ECO:0007669"/>
    <property type="project" value="UniProtKB-KW"/>
</dbReference>
<dbReference type="PROSITE" id="PS51063">
    <property type="entry name" value="HTH_CRP_2"/>
    <property type="match status" value="1"/>
</dbReference>
<dbReference type="RefSeq" id="WP_009540143.1">
    <property type="nucleotide sequence ID" value="NZ_ANHY01000007.1"/>
</dbReference>
<dbReference type="GO" id="GO:0005829">
    <property type="term" value="C:cytosol"/>
    <property type="evidence" value="ECO:0007669"/>
    <property type="project" value="TreeGrafter"/>
</dbReference>
<dbReference type="eggNOG" id="COG0664">
    <property type="taxonomic scope" value="Bacteria"/>
</dbReference>
<dbReference type="PROSITE" id="PS50042">
    <property type="entry name" value="CNMP_BINDING_3"/>
    <property type="match status" value="1"/>
</dbReference>
<dbReference type="SUPFAM" id="SSF46785">
    <property type="entry name" value="Winged helix' DNA-binding domain"/>
    <property type="match status" value="1"/>
</dbReference>
<dbReference type="STRING" id="1238182.C882_4035"/>
<dbReference type="InterPro" id="IPR036390">
    <property type="entry name" value="WH_DNA-bd_sf"/>
</dbReference>
<evidence type="ECO:0000256" key="1">
    <source>
        <dbReference type="ARBA" id="ARBA00023015"/>
    </source>
</evidence>
<comment type="caution">
    <text evidence="6">The sequence shown here is derived from an EMBL/GenBank/DDBJ whole genome shotgun (WGS) entry which is preliminary data.</text>
</comment>
<dbReference type="Pfam" id="PF13545">
    <property type="entry name" value="HTH_Crp_2"/>
    <property type="match status" value="1"/>
</dbReference>
<dbReference type="InterPro" id="IPR012318">
    <property type="entry name" value="HTH_CRP"/>
</dbReference>
<dbReference type="SMART" id="SM00100">
    <property type="entry name" value="cNMP"/>
    <property type="match status" value="1"/>
</dbReference>
<dbReference type="Gene3D" id="1.10.10.10">
    <property type="entry name" value="Winged helix-like DNA-binding domain superfamily/Winged helix DNA-binding domain"/>
    <property type="match status" value="1"/>
</dbReference>
<dbReference type="Proteomes" id="UP000009881">
    <property type="component" value="Unassembled WGS sequence"/>
</dbReference>
<dbReference type="EMBL" id="ANHY01000007">
    <property type="protein sequence ID" value="EKV30698.1"/>
    <property type="molecule type" value="Genomic_DNA"/>
</dbReference>
<dbReference type="CDD" id="cd00038">
    <property type="entry name" value="CAP_ED"/>
    <property type="match status" value="1"/>
</dbReference>
<reference evidence="6 7" key="1">
    <citation type="journal article" date="2013" name="Genome Announc.">
        <title>Draft Genome Sequence of an Alphaproteobacterium, Caenispirillum salinarum AK4(T), Isolated from a Solar Saltern.</title>
        <authorList>
            <person name="Khatri I."/>
            <person name="Singh A."/>
            <person name="Korpole S."/>
            <person name="Pinnaka A.K."/>
            <person name="Subramanian S."/>
        </authorList>
    </citation>
    <scope>NUCLEOTIDE SEQUENCE [LARGE SCALE GENOMIC DNA]</scope>
    <source>
        <strain evidence="6 7">AK4</strain>
    </source>
</reference>
<keyword evidence="1" id="KW-0805">Transcription regulation</keyword>
<evidence type="ECO:0000259" key="5">
    <source>
        <dbReference type="PROSITE" id="PS51063"/>
    </source>
</evidence>
<dbReference type="PANTHER" id="PTHR24567:SF74">
    <property type="entry name" value="HTH-TYPE TRANSCRIPTIONAL REGULATOR ARCR"/>
    <property type="match status" value="1"/>
</dbReference>
<keyword evidence="2" id="KW-0238">DNA-binding</keyword>
<dbReference type="AlphaFoldDB" id="K9HK41"/>
<dbReference type="InterPro" id="IPR036388">
    <property type="entry name" value="WH-like_DNA-bd_sf"/>
</dbReference>
<dbReference type="OrthoDB" id="3182344at2"/>
<dbReference type="InterPro" id="IPR018490">
    <property type="entry name" value="cNMP-bd_dom_sf"/>
</dbReference>
<evidence type="ECO:0000313" key="6">
    <source>
        <dbReference type="EMBL" id="EKV30698.1"/>
    </source>
</evidence>
<dbReference type="SMART" id="SM00419">
    <property type="entry name" value="HTH_CRP"/>
    <property type="match status" value="1"/>
</dbReference>
<feature type="domain" description="HTH crp-type" evidence="5">
    <location>
        <begin position="175"/>
        <end position="247"/>
    </location>
</feature>
<organism evidence="6 7">
    <name type="scientific">Caenispirillum salinarum AK4</name>
    <dbReference type="NCBI Taxonomy" id="1238182"/>
    <lineage>
        <taxon>Bacteria</taxon>
        <taxon>Pseudomonadati</taxon>
        <taxon>Pseudomonadota</taxon>
        <taxon>Alphaproteobacteria</taxon>
        <taxon>Rhodospirillales</taxon>
        <taxon>Novispirillaceae</taxon>
        <taxon>Caenispirillum</taxon>
    </lineage>
</organism>
<evidence type="ECO:0000256" key="2">
    <source>
        <dbReference type="ARBA" id="ARBA00023125"/>
    </source>
</evidence>
<evidence type="ECO:0000259" key="4">
    <source>
        <dbReference type="PROSITE" id="PS50042"/>
    </source>
</evidence>
<dbReference type="InterPro" id="IPR050397">
    <property type="entry name" value="Env_Response_Regulators"/>
</dbReference>
<dbReference type="PANTHER" id="PTHR24567">
    <property type="entry name" value="CRP FAMILY TRANSCRIPTIONAL REGULATORY PROTEIN"/>
    <property type="match status" value="1"/>
</dbReference>
<dbReference type="InterPro" id="IPR014710">
    <property type="entry name" value="RmlC-like_jellyroll"/>
</dbReference>
<dbReference type="GO" id="GO:0003700">
    <property type="term" value="F:DNA-binding transcription factor activity"/>
    <property type="evidence" value="ECO:0007669"/>
    <property type="project" value="TreeGrafter"/>
</dbReference>
<accession>K9HK41</accession>
<evidence type="ECO:0000256" key="3">
    <source>
        <dbReference type="ARBA" id="ARBA00023163"/>
    </source>
</evidence>
<sequence length="256" mass="27808">MAEPSSAAEASGRSLAAIDLLRAIPAERLRAVEARCQWRETRPGDVVFELDDPTAAVFFIVRGKLRIVIRRDGPDDADRAAPAEGADAVPESSLSELVTLAEFTSGDTFGELAAVDGRPRSARAVALDNGLLAILPREDFLDLVEAHPPLAMALLRRFAGFIRSLNRRVHSLSTLTPRQRVFMELVRLAEPRAVGDGTWAVDPLPAHGDIAGWVGADRETVAAAVGQLAREGLVERRHKTLIIRDLARLRLLAHLT</sequence>
<dbReference type="Pfam" id="PF00027">
    <property type="entry name" value="cNMP_binding"/>
    <property type="match status" value="1"/>
</dbReference>
<evidence type="ECO:0000313" key="7">
    <source>
        <dbReference type="Proteomes" id="UP000009881"/>
    </source>
</evidence>
<gene>
    <name evidence="6" type="ORF">C882_4035</name>
</gene>
<keyword evidence="7" id="KW-1185">Reference proteome</keyword>